<keyword evidence="5 11" id="KW-0812">Transmembrane</keyword>
<evidence type="ECO:0000259" key="12">
    <source>
        <dbReference type="SMART" id="SM00322"/>
    </source>
</evidence>
<keyword evidence="6" id="KW-0809">Transit peptide</keyword>
<dbReference type="PANTHER" id="PTHR31620">
    <property type="entry name" value="PROTEIN RETICULATA-RELATED 2, CHLOROPLASTIC-RELATED"/>
    <property type="match status" value="1"/>
</dbReference>
<evidence type="ECO:0000256" key="7">
    <source>
        <dbReference type="ARBA" id="ARBA00022989"/>
    </source>
</evidence>
<dbReference type="PROSITE" id="PS50084">
    <property type="entry name" value="KH_TYPE_1"/>
    <property type="match status" value="1"/>
</dbReference>
<dbReference type="InterPro" id="IPR004087">
    <property type="entry name" value="KH_dom"/>
</dbReference>
<dbReference type="SUPFAM" id="SSF54791">
    <property type="entry name" value="Eukaryotic type KH-domain (KH-domain type I)"/>
    <property type="match status" value="1"/>
</dbReference>
<comment type="caution">
    <text evidence="13">The sequence shown here is derived from an EMBL/GenBank/DDBJ whole genome shotgun (WGS) entry which is preliminary data.</text>
</comment>
<dbReference type="GO" id="GO:0003723">
    <property type="term" value="F:RNA binding"/>
    <property type="evidence" value="ECO:0007669"/>
    <property type="project" value="UniProtKB-UniRule"/>
</dbReference>
<proteinExistence type="inferred from homology"/>
<keyword evidence="7 11" id="KW-1133">Transmembrane helix</keyword>
<feature type="transmembrane region" description="Helical" evidence="11">
    <location>
        <begin position="579"/>
        <end position="601"/>
    </location>
</feature>
<accession>A0A8T0KZ24</accession>
<dbReference type="Pfam" id="PF22675">
    <property type="entry name" value="KH-I_KHDC4-BBP"/>
    <property type="match status" value="1"/>
</dbReference>
<feature type="region of interest" description="Disordered" evidence="10">
    <location>
        <begin position="438"/>
        <end position="463"/>
    </location>
</feature>
<evidence type="ECO:0000256" key="4">
    <source>
        <dbReference type="ARBA" id="ARBA00022640"/>
    </source>
</evidence>
<evidence type="ECO:0000256" key="2">
    <source>
        <dbReference type="ARBA" id="ARBA00010793"/>
    </source>
</evidence>
<comment type="similarity">
    <text evidence="2">Belongs to the RETICULATA family.</text>
</comment>
<name>A0A8T0KZ24_PHAAN</name>
<dbReference type="InterPro" id="IPR036612">
    <property type="entry name" value="KH_dom_type_1_sf"/>
</dbReference>
<evidence type="ECO:0000256" key="11">
    <source>
        <dbReference type="SAM" id="Phobius"/>
    </source>
</evidence>
<evidence type="ECO:0000256" key="9">
    <source>
        <dbReference type="PROSITE-ProRule" id="PRU00117"/>
    </source>
</evidence>
<evidence type="ECO:0000256" key="10">
    <source>
        <dbReference type="SAM" id="MobiDB-lite"/>
    </source>
</evidence>
<comment type="subcellular location">
    <subcellularLocation>
        <location evidence="1">Plastid</location>
        <location evidence="1">Chloroplast membrane</location>
        <topology evidence="1">Multi-pass membrane protein</topology>
    </subcellularLocation>
</comment>
<dbReference type="GO" id="GO:0031969">
    <property type="term" value="C:chloroplast membrane"/>
    <property type="evidence" value="ECO:0007669"/>
    <property type="project" value="UniProtKB-SubCell"/>
</dbReference>
<dbReference type="InterPro" id="IPR055256">
    <property type="entry name" value="KH_1_KHDC4/BBP-like"/>
</dbReference>
<dbReference type="InterPro" id="IPR032377">
    <property type="entry name" value="STAR_dimer"/>
</dbReference>
<dbReference type="Proteomes" id="UP000743370">
    <property type="component" value="Unassembled WGS sequence"/>
</dbReference>
<evidence type="ECO:0000256" key="5">
    <source>
        <dbReference type="ARBA" id="ARBA00022692"/>
    </source>
</evidence>
<dbReference type="Pfam" id="PF11891">
    <property type="entry name" value="RETICULATA-like"/>
    <property type="match status" value="1"/>
</dbReference>
<evidence type="ECO:0000256" key="8">
    <source>
        <dbReference type="ARBA" id="ARBA00023136"/>
    </source>
</evidence>
<dbReference type="AlphaFoldDB" id="A0A8T0KZ24"/>
<evidence type="ECO:0000256" key="1">
    <source>
        <dbReference type="ARBA" id="ARBA00004508"/>
    </source>
</evidence>
<protein>
    <submittedName>
        <fullName evidence="13">KH domain-containing protein</fullName>
    </submittedName>
</protein>
<feature type="compositionally biased region" description="Gly residues" evidence="10">
    <location>
        <begin position="440"/>
        <end position="459"/>
    </location>
</feature>
<evidence type="ECO:0000313" key="14">
    <source>
        <dbReference type="Proteomes" id="UP000743370"/>
    </source>
</evidence>
<feature type="domain" description="K Homology" evidence="12">
    <location>
        <begin position="131"/>
        <end position="231"/>
    </location>
</feature>
<sequence>MSGLYNPNFSPARAASPQIRSNPDVDSQYLSELLAEHQKLGPFMQALPICSRLLNQEILRVSGMLSNQGFGDFDRLRHRSPSPMASSNLMSNVSGTGLGGWNSLQQERLCGPPGMTMDWQSAPASPSSFTVKRILRLEIPVDTYPNFNFVGRLLGPRGNSLKRVEATTGCRVYIRGKGSIKDPDKEEKLRGRPGYEHLNEPLHILIEADLPANVVEIRLRQAQEIIEELLKPVCKKVVCHAAITCAKTVAILHPPPSSTFVTFSSCLSTTTCIPSSATSSLHHHPPSSTFLTFMRVCEEEQQAAGHPLCIVQAPPCSTFVSFIRHLILQDHQFSNAELQLILIQHTLWFMSLQQAYVRRGFKLCSCESRQQPSFILSPNHPPDPDQMAAMGMLCLSPLSGQQQALSFPSLPSTSPKLQNRPLYLTNLPHFPQRLRPSFAGGDGGDGVGRGGGGGGGGGGDDGDSKDSSFGILGLFLNGWRSRVAADPQFPFKVLMEELVGVSACVLGDMASRPNFGLNELDFVFSTLVVGAILNFTLMYLLAPTMTSAASSVPGIFASCPKSHMFEPGAFSLLDRFGTLVYKGTIFAVVGFGAGLVGTTLSNGLISMRKKMDPTFETPNKAPPTLLNALTWAGHMGVSSNLRYQTLNGVEFMLERVLNPLAFKSSVLALRCVNNVLGGMSFVVLARLTGAQSVGEKKENEVALISEKEKVESSEREEGLQNQSTEPSK</sequence>
<dbReference type="EMBL" id="JABFOF010000002">
    <property type="protein sequence ID" value="KAG2404482.1"/>
    <property type="molecule type" value="Genomic_DNA"/>
</dbReference>
<feature type="compositionally biased region" description="Basic and acidic residues" evidence="10">
    <location>
        <begin position="705"/>
        <end position="718"/>
    </location>
</feature>
<keyword evidence="4" id="KW-0934">Plastid</keyword>
<organism evidence="13 14">
    <name type="scientific">Phaseolus angularis</name>
    <name type="common">Azuki bean</name>
    <name type="synonym">Vigna angularis</name>
    <dbReference type="NCBI Taxonomy" id="3914"/>
    <lineage>
        <taxon>Eukaryota</taxon>
        <taxon>Viridiplantae</taxon>
        <taxon>Streptophyta</taxon>
        <taxon>Embryophyta</taxon>
        <taxon>Tracheophyta</taxon>
        <taxon>Spermatophyta</taxon>
        <taxon>Magnoliopsida</taxon>
        <taxon>eudicotyledons</taxon>
        <taxon>Gunneridae</taxon>
        <taxon>Pentapetalae</taxon>
        <taxon>rosids</taxon>
        <taxon>fabids</taxon>
        <taxon>Fabales</taxon>
        <taxon>Fabaceae</taxon>
        <taxon>Papilionoideae</taxon>
        <taxon>50 kb inversion clade</taxon>
        <taxon>NPAAA clade</taxon>
        <taxon>indigoferoid/millettioid clade</taxon>
        <taxon>Phaseoleae</taxon>
        <taxon>Vigna</taxon>
    </lineage>
</organism>
<dbReference type="SMART" id="SM00322">
    <property type="entry name" value="KH"/>
    <property type="match status" value="1"/>
</dbReference>
<feature type="region of interest" description="Disordered" evidence="10">
    <location>
        <begin position="1"/>
        <end position="21"/>
    </location>
</feature>
<keyword evidence="8 11" id="KW-0472">Membrane</keyword>
<dbReference type="CDD" id="cd22467">
    <property type="entry name" value="KH-I_SPIN1_like"/>
    <property type="match status" value="1"/>
</dbReference>
<feature type="compositionally biased region" description="Polar residues" evidence="10">
    <location>
        <begin position="719"/>
        <end position="728"/>
    </location>
</feature>
<keyword evidence="3" id="KW-0150">Chloroplast</keyword>
<keyword evidence="9" id="KW-0694">RNA-binding</keyword>
<evidence type="ECO:0000256" key="3">
    <source>
        <dbReference type="ARBA" id="ARBA00022528"/>
    </source>
</evidence>
<feature type="transmembrane region" description="Helical" evidence="11">
    <location>
        <begin position="522"/>
        <end position="542"/>
    </location>
</feature>
<reference evidence="13 14" key="1">
    <citation type="submission" date="2020-05" db="EMBL/GenBank/DDBJ databases">
        <title>Vigna angularis (adzuki bean) Var. LongXiaoDou No. 4 denovo assembly.</title>
        <authorList>
            <person name="Xiang H."/>
        </authorList>
    </citation>
    <scope>NUCLEOTIDE SEQUENCE [LARGE SCALE GENOMIC DNA]</scope>
    <source>
        <tissue evidence="13">Leaf</tissue>
    </source>
</reference>
<feature type="region of interest" description="Disordered" evidence="10">
    <location>
        <begin position="705"/>
        <end position="728"/>
    </location>
</feature>
<evidence type="ECO:0000256" key="6">
    <source>
        <dbReference type="ARBA" id="ARBA00022946"/>
    </source>
</evidence>
<dbReference type="PANTHER" id="PTHR31620:SF15">
    <property type="entry name" value="PROTEIN RETICULATA-RELATED 2, CHLOROPLASTIC-RELATED"/>
    <property type="match status" value="1"/>
</dbReference>
<gene>
    <name evidence="13" type="ORF">HKW66_Vig0114040</name>
</gene>
<dbReference type="InterPro" id="IPR021825">
    <property type="entry name" value="RETICULATA-related"/>
</dbReference>
<dbReference type="Gene3D" id="3.30.1370.10">
    <property type="entry name" value="K Homology domain, type 1"/>
    <property type="match status" value="1"/>
</dbReference>
<dbReference type="Pfam" id="PF16544">
    <property type="entry name" value="STAR_dimer"/>
    <property type="match status" value="1"/>
</dbReference>
<evidence type="ECO:0000313" key="13">
    <source>
        <dbReference type="EMBL" id="KAG2404482.1"/>
    </source>
</evidence>